<dbReference type="EMBL" id="JAODUP010000347">
    <property type="protein sequence ID" value="KAK2151894.1"/>
    <property type="molecule type" value="Genomic_DNA"/>
</dbReference>
<evidence type="ECO:0000313" key="2">
    <source>
        <dbReference type="Proteomes" id="UP001208570"/>
    </source>
</evidence>
<keyword evidence="2" id="KW-1185">Reference proteome</keyword>
<dbReference type="Proteomes" id="UP001208570">
    <property type="component" value="Unassembled WGS sequence"/>
</dbReference>
<gene>
    <name evidence="1" type="ORF">LSH36_347g03022</name>
</gene>
<name>A0AAD9JET9_9ANNE</name>
<protein>
    <submittedName>
        <fullName evidence="1">Uncharacterized protein</fullName>
    </submittedName>
</protein>
<feature type="non-terminal residue" evidence="1">
    <location>
        <position position="1"/>
    </location>
</feature>
<reference evidence="1" key="1">
    <citation type="journal article" date="2023" name="Mol. Biol. Evol.">
        <title>Third-Generation Sequencing Reveals the Adaptive Role of the Epigenome in Three Deep-Sea Polychaetes.</title>
        <authorList>
            <person name="Perez M."/>
            <person name="Aroh O."/>
            <person name="Sun Y."/>
            <person name="Lan Y."/>
            <person name="Juniper S.K."/>
            <person name="Young C.R."/>
            <person name="Angers B."/>
            <person name="Qian P.Y."/>
        </authorList>
    </citation>
    <scope>NUCLEOTIDE SEQUENCE</scope>
    <source>
        <strain evidence="1">P08H-3</strain>
    </source>
</reference>
<proteinExistence type="predicted"/>
<evidence type="ECO:0000313" key="1">
    <source>
        <dbReference type="EMBL" id="KAK2151894.1"/>
    </source>
</evidence>
<accession>A0AAD9JET9</accession>
<comment type="caution">
    <text evidence="1">The sequence shown here is derived from an EMBL/GenBank/DDBJ whole genome shotgun (WGS) entry which is preliminary data.</text>
</comment>
<organism evidence="1 2">
    <name type="scientific">Paralvinella palmiformis</name>
    <dbReference type="NCBI Taxonomy" id="53620"/>
    <lineage>
        <taxon>Eukaryota</taxon>
        <taxon>Metazoa</taxon>
        <taxon>Spiralia</taxon>
        <taxon>Lophotrochozoa</taxon>
        <taxon>Annelida</taxon>
        <taxon>Polychaeta</taxon>
        <taxon>Sedentaria</taxon>
        <taxon>Canalipalpata</taxon>
        <taxon>Terebellida</taxon>
        <taxon>Terebelliformia</taxon>
        <taxon>Alvinellidae</taxon>
        <taxon>Paralvinella</taxon>
    </lineage>
</organism>
<dbReference type="AlphaFoldDB" id="A0AAD9JET9"/>
<sequence length="339" mass="38650">SGEAGRRRLESGSRTVTCAKFGGSKICQYGTVRSGRKYAAYGASLFDQPGSINYCFDLPLSAMAWRRIGFDSLVYIIGDYDRCQDPSKSRFIVETLLAQDYVVLLVIQSVNANNSVTLGQVVRLFMASLVQHVDDPEAWQNTYIITADADVWPVNQTFFDLPPGKEILHGDISGNPVPDVNQPTNAPLSYVGMKVKTWIEVMSHFGLYTMPKTPEDTISYFAAVYGKSSCEDVLRGGQGWFIDQAMISLRIEQWKRKEENGTRKIYIYQRSFKSDRIDKTRWQVTVLDGIIDAHLLQYGYKSHTWKLMRPLLILLYHNPIEVSRCDNYRLQLYKFTIIC</sequence>